<name>A0A7S2QDG3_9DINO</name>
<dbReference type="EMBL" id="HBGW01090381">
    <property type="protein sequence ID" value="CAD9639533.1"/>
    <property type="molecule type" value="Transcribed_RNA"/>
</dbReference>
<dbReference type="AlphaFoldDB" id="A0A7S2QDG3"/>
<proteinExistence type="predicted"/>
<accession>A0A7S2QDG3</accession>
<organism evidence="2">
    <name type="scientific">Zooxanthella nutricula</name>
    <dbReference type="NCBI Taxonomy" id="1333877"/>
    <lineage>
        <taxon>Eukaryota</taxon>
        <taxon>Sar</taxon>
        <taxon>Alveolata</taxon>
        <taxon>Dinophyceae</taxon>
        <taxon>Peridiniales</taxon>
        <taxon>Peridiniales incertae sedis</taxon>
        <taxon>Zooxanthella</taxon>
    </lineage>
</organism>
<evidence type="ECO:0000259" key="1">
    <source>
        <dbReference type="PROSITE" id="PS50053"/>
    </source>
</evidence>
<dbReference type="PROSITE" id="PS50053">
    <property type="entry name" value="UBIQUITIN_2"/>
    <property type="match status" value="1"/>
</dbReference>
<dbReference type="SUPFAM" id="SSF54236">
    <property type="entry name" value="Ubiquitin-like"/>
    <property type="match status" value="1"/>
</dbReference>
<sequence length="279" mass="28844">MCITSGVTSIGHSTKSELGCDEDRCINVKVLNALSGDVRCVLPVAPSWTLSRLRAELALREGTPAHEQRLLLPGVPGQGSGPLEHDGQTPAFEALAGSEVLHLLRVCASPAGDGGAAAAGLKPGALRVIDGAGQPGAPAQVVAWAIDAGAFLRGSPCEASPIFQLQTGTGLAYFRLFVVPADGESFKGSKGRGRLQLKCQSDPTDAGAPLRFSVSVEGPVESCGSERFAHDFGYRALWKGPAALAFAPDAAGAKVARLPRGAKVIVRLENFDCAGDYSD</sequence>
<dbReference type="InterPro" id="IPR000626">
    <property type="entry name" value="Ubiquitin-like_dom"/>
</dbReference>
<evidence type="ECO:0000313" key="2">
    <source>
        <dbReference type="EMBL" id="CAD9639533.1"/>
    </source>
</evidence>
<reference evidence="2" key="1">
    <citation type="submission" date="2021-01" db="EMBL/GenBank/DDBJ databases">
        <authorList>
            <person name="Corre E."/>
            <person name="Pelletier E."/>
            <person name="Niang G."/>
            <person name="Scheremetjew M."/>
            <person name="Finn R."/>
            <person name="Kale V."/>
            <person name="Holt S."/>
            <person name="Cochrane G."/>
            <person name="Meng A."/>
            <person name="Brown T."/>
            <person name="Cohen L."/>
        </authorList>
    </citation>
    <scope>NUCLEOTIDE SEQUENCE</scope>
    <source>
        <strain evidence="2">RCC3387</strain>
    </source>
</reference>
<protein>
    <recommendedName>
        <fullName evidence="1">Ubiquitin-like domain-containing protein</fullName>
    </recommendedName>
</protein>
<gene>
    <name evidence="2" type="ORF">BRAN1462_LOCUS57355</name>
</gene>
<feature type="domain" description="Ubiquitin-like" evidence="1">
    <location>
        <begin position="26"/>
        <end position="104"/>
    </location>
</feature>
<dbReference type="InterPro" id="IPR029071">
    <property type="entry name" value="Ubiquitin-like_domsf"/>
</dbReference>